<dbReference type="AlphaFoldDB" id="A0A919Q370"/>
<evidence type="ECO:0000313" key="2">
    <source>
        <dbReference type="EMBL" id="GIG55410.1"/>
    </source>
</evidence>
<accession>A0A919Q370</accession>
<gene>
    <name evidence="2" type="ORF">Dac01nite_21620</name>
</gene>
<evidence type="ECO:0000313" key="3">
    <source>
        <dbReference type="Proteomes" id="UP000652354"/>
    </source>
</evidence>
<dbReference type="EMBL" id="BONR01000005">
    <property type="protein sequence ID" value="GIG55410.1"/>
    <property type="molecule type" value="Genomic_DNA"/>
</dbReference>
<reference evidence="2" key="1">
    <citation type="submission" date="2021-01" db="EMBL/GenBank/DDBJ databases">
        <title>Whole genome shotgun sequence of Demequina activiva NBRC 110675.</title>
        <authorList>
            <person name="Komaki H."/>
            <person name="Tamura T."/>
        </authorList>
    </citation>
    <scope>NUCLEOTIDE SEQUENCE</scope>
    <source>
        <strain evidence="2">NBRC 110675</strain>
    </source>
</reference>
<dbReference type="Proteomes" id="UP000652354">
    <property type="component" value="Unassembled WGS sequence"/>
</dbReference>
<feature type="domain" description="Helix-turn-helix" evidence="1">
    <location>
        <begin position="5"/>
        <end position="56"/>
    </location>
</feature>
<organism evidence="2 3">
    <name type="scientific">Demequina activiva</name>
    <dbReference type="NCBI Taxonomy" id="1582364"/>
    <lineage>
        <taxon>Bacteria</taxon>
        <taxon>Bacillati</taxon>
        <taxon>Actinomycetota</taxon>
        <taxon>Actinomycetes</taxon>
        <taxon>Micrococcales</taxon>
        <taxon>Demequinaceae</taxon>
        <taxon>Demequina</taxon>
    </lineage>
</organism>
<dbReference type="Pfam" id="PF12728">
    <property type="entry name" value="HTH_17"/>
    <property type="match status" value="1"/>
</dbReference>
<comment type="caution">
    <text evidence="2">The sequence shown here is derived from an EMBL/GenBank/DDBJ whole genome shotgun (WGS) entry which is preliminary data.</text>
</comment>
<keyword evidence="3" id="KW-1185">Reference proteome</keyword>
<evidence type="ECO:0000259" key="1">
    <source>
        <dbReference type="Pfam" id="PF12728"/>
    </source>
</evidence>
<protein>
    <recommendedName>
        <fullName evidence="1">Helix-turn-helix domain-containing protein</fullName>
    </recommendedName>
</protein>
<name>A0A919Q370_9MICO</name>
<dbReference type="InterPro" id="IPR041657">
    <property type="entry name" value="HTH_17"/>
</dbReference>
<sequence>MSPRFLTLDDVQEALNISSQQAYALVRSGDLPAIQVGGRGVWRVEATELEGYIERQYEASRRRAAQARGADA</sequence>
<dbReference type="RefSeq" id="WP_203656864.1">
    <property type="nucleotide sequence ID" value="NZ_BONR01000005.1"/>
</dbReference>
<proteinExistence type="predicted"/>